<keyword evidence="11 12" id="KW-0472">Membrane</keyword>
<evidence type="ECO:0000256" key="8">
    <source>
        <dbReference type="ARBA" id="ARBA00022982"/>
    </source>
</evidence>
<evidence type="ECO:0000256" key="10">
    <source>
        <dbReference type="ARBA" id="ARBA00023004"/>
    </source>
</evidence>
<feature type="transmembrane region" description="Helical" evidence="12">
    <location>
        <begin position="186"/>
        <end position="210"/>
    </location>
</feature>
<feature type="transmembrane region" description="Helical" evidence="12">
    <location>
        <begin position="217"/>
        <end position="239"/>
    </location>
</feature>
<comment type="caution">
    <text evidence="13">The sequence shown here is derived from an EMBL/GenBank/DDBJ whole genome shotgun (WGS) entry which is preliminary data.</text>
</comment>
<dbReference type="PANTHER" id="PTHR30365">
    <property type="entry name" value="CYTOCHROME D UBIQUINOL OXIDASE"/>
    <property type="match status" value="1"/>
</dbReference>
<keyword evidence="7 12" id="KW-0479">Metal-binding</keyword>
<evidence type="ECO:0000256" key="3">
    <source>
        <dbReference type="ARBA" id="ARBA00022448"/>
    </source>
</evidence>
<dbReference type="EMBL" id="JBHRTS010000001">
    <property type="protein sequence ID" value="MFC3192844.1"/>
    <property type="molecule type" value="Genomic_DNA"/>
</dbReference>
<sequence length="470" mass="52453">MFEFFDAVLAARLQFAFTIAFHIIFPALSIGLAWYLMVLQGLWLKTGRDIYRRVWRYWIKVFAVVFGMGVVSGIVMSYQIGTNWSVFSDKTGPILGPLMGYEVLTAFFLEAGFLGVMLFGSNRVGRKLHFLATIMVAVGTMISGFWILSVNSWMQTPAGYAINEVGQFIATDWWQVVFNPSFPYRFVHMMLAAFLSTAFLVGGVAAYHIIKDRTNSAARLMFSMAMWMALIVSPIQIMAGDLHGLNTLEHQPMKLAAMEGHYESQHGAPLILFGLPDNAAKTVHAKVAIPKLGSLILTHDPNGFLPGLDAFPEEDWPNVPLVFWSFRIMVMIGMTMALVGLWSAWARYRGRLYEPGWLHKAAMLMAPSGTLAILAGWITTEVGRQPWTVYGLLRTADSVSPLDAPAVNASLLAFVLVYFLVFGAGIYYLFKLFKRTPSLNERDIKLGQPRRAAGITPIQGLDDHQTQEEK</sequence>
<feature type="transmembrane region" description="Helical" evidence="12">
    <location>
        <begin position="409"/>
        <end position="430"/>
    </location>
</feature>
<evidence type="ECO:0000256" key="6">
    <source>
        <dbReference type="ARBA" id="ARBA00022692"/>
    </source>
</evidence>
<protein>
    <submittedName>
        <fullName evidence="13">Cytochrome ubiquinol oxidase subunit I</fullName>
    </submittedName>
</protein>
<evidence type="ECO:0000256" key="2">
    <source>
        <dbReference type="ARBA" id="ARBA00009819"/>
    </source>
</evidence>
<comment type="subcellular location">
    <subcellularLocation>
        <location evidence="12">Cell inner membrane</location>
    </subcellularLocation>
    <subcellularLocation>
        <location evidence="1">Cell membrane</location>
        <topology evidence="1">Multi-pass membrane protein</topology>
    </subcellularLocation>
</comment>
<dbReference type="Pfam" id="PF01654">
    <property type="entry name" value="Cyt_bd_oxida_I"/>
    <property type="match status" value="1"/>
</dbReference>
<keyword evidence="3 12" id="KW-0813">Transport</keyword>
<feature type="transmembrane region" description="Helical" evidence="12">
    <location>
        <begin position="128"/>
        <end position="148"/>
    </location>
</feature>
<accession>A0ABV7J469</accession>
<gene>
    <name evidence="13" type="ORF">ACFODZ_01195</name>
</gene>
<dbReference type="PIRSF" id="PIRSF006446">
    <property type="entry name" value="Cyt_quinol_oxidase_1"/>
    <property type="match status" value="1"/>
</dbReference>
<dbReference type="PANTHER" id="PTHR30365:SF14">
    <property type="entry name" value="CYTOCHROME BD MENAQUINOL OXIDASE SUBUNIT I-RELATED"/>
    <property type="match status" value="1"/>
</dbReference>
<keyword evidence="9 12" id="KW-1133">Transmembrane helix</keyword>
<dbReference type="InterPro" id="IPR002585">
    <property type="entry name" value="Cyt-d_ubiquinol_oxidase_su_1"/>
</dbReference>
<evidence type="ECO:0000256" key="7">
    <source>
        <dbReference type="ARBA" id="ARBA00022723"/>
    </source>
</evidence>
<keyword evidence="8 12" id="KW-0249">Electron transport</keyword>
<keyword evidence="4 12" id="KW-1003">Cell membrane</keyword>
<evidence type="ECO:0000256" key="1">
    <source>
        <dbReference type="ARBA" id="ARBA00004651"/>
    </source>
</evidence>
<evidence type="ECO:0000256" key="12">
    <source>
        <dbReference type="PIRNR" id="PIRNR006446"/>
    </source>
</evidence>
<feature type="transmembrane region" description="Helical" evidence="12">
    <location>
        <begin position="15"/>
        <end position="36"/>
    </location>
</feature>
<evidence type="ECO:0000313" key="14">
    <source>
        <dbReference type="Proteomes" id="UP001595533"/>
    </source>
</evidence>
<evidence type="ECO:0000256" key="5">
    <source>
        <dbReference type="ARBA" id="ARBA00022617"/>
    </source>
</evidence>
<feature type="transmembrane region" description="Helical" evidence="12">
    <location>
        <begin position="357"/>
        <end position="378"/>
    </location>
</feature>
<dbReference type="RefSeq" id="WP_077409513.1">
    <property type="nucleotide sequence ID" value="NZ_JBHRTS010000001.1"/>
</dbReference>
<evidence type="ECO:0000256" key="9">
    <source>
        <dbReference type="ARBA" id="ARBA00022989"/>
    </source>
</evidence>
<evidence type="ECO:0000256" key="11">
    <source>
        <dbReference type="ARBA" id="ARBA00023136"/>
    </source>
</evidence>
<name>A0ABV7J469_9GAMM</name>
<dbReference type="Proteomes" id="UP001595533">
    <property type="component" value="Unassembled WGS sequence"/>
</dbReference>
<keyword evidence="5 12" id="KW-0349">Heme</keyword>
<feature type="transmembrane region" description="Helical" evidence="12">
    <location>
        <begin position="321"/>
        <end position="345"/>
    </location>
</feature>
<proteinExistence type="inferred from homology"/>
<keyword evidence="10 12" id="KW-0408">Iron</keyword>
<feature type="transmembrane region" description="Helical" evidence="12">
    <location>
        <begin position="98"/>
        <end position="121"/>
    </location>
</feature>
<feature type="transmembrane region" description="Helical" evidence="12">
    <location>
        <begin position="57"/>
        <end position="78"/>
    </location>
</feature>
<reference evidence="14" key="1">
    <citation type="journal article" date="2019" name="Int. J. Syst. Evol. Microbiol.">
        <title>The Global Catalogue of Microorganisms (GCM) 10K type strain sequencing project: providing services to taxonomists for standard genome sequencing and annotation.</title>
        <authorList>
            <consortium name="The Broad Institute Genomics Platform"/>
            <consortium name="The Broad Institute Genome Sequencing Center for Infectious Disease"/>
            <person name="Wu L."/>
            <person name="Ma J."/>
        </authorList>
    </citation>
    <scope>NUCLEOTIDE SEQUENCE [LARGE SCALE GENOMIC DNA]</scope>
    <source>
        <strain evidence="14">KCTC 42953</strain>
    </source>
</reference>
<evidence type="ECO:0000256" key="4">
    <source>
        <dbReference type="ARBA" id="ARBA00022475"/>
    </source>
</evidence>
<keyword evidence="14" id="KW-1185">Reference proteome</keyword>
<comment type="similarity">
    <text evidence="2 12">Belongs to the cytochrome ubiquinol oxidase subunit 1 family.</text>
</comment>
<evidence type="ECO:0000313" key="13">
    <source>
        <dbReference type="EMBL" id="MFC3192844.1"/>
    </source>
</evidence>
<organism evidence="13 14">
    <name type="scientific">Marinicella sediminis</name>
    <dbReference type="NCBI Taxonomy" id="1792834"/>
    <lineage>
        <taxon>Bacteria</taxon>
        <taxon>Pseudomonadati</taxon>
        <taxon>Pseudomonadota</taxon>
        <taxon>Gammaproteobacteria</taxon>
        <taxon>Lysobacterales</taxon>
        <taxon>Marinicellaceae</taxon>
        <taxon>Marinicella</taxon>
    </lineage>
</organism>
<keyword evidence="6 12" id="KW-0812">Transmembrane</keyword>